<dbReference type="eggNOG" id="ENOG502QPV4">
    <property type="taxonomic scope" value="Eukaryota"/>
</dbReference>
<sequence length="442" mass="47587">MLACLQRTQNPAPQHLPCPNKTLEPRKCETVTSMHSPRYPSPAELDAYAQKVANSPLSIKIFPTNIRVPQHKHLNRTVNGYDTTGQRYSPYPMHTGGYQGLLAIVKASSKSVVKNSEGKRTKMSPAQIGIAPYPVSSTLAHSQTCNGQLNYHSSQKPVEGPIPPNVTVATSVIPLTGRSLALQQSNLPSIQSIIYQINQQCQAQVSQQACQGVVVTNPSPVKHASTNGFTSMASGALAYAGTVLPDCRIGADLATSSSASVAVGHKAAVYPDGMDYLIWQQKQQQLRMYSGGSGGSGVISKSPEMCGGISRPYTLTSAVEKVSSSPLNCMGMHGNFSVGQYFAPPWNSILVTPDSDCYNPQDLANSHREIGVHPSDGLSSLPSKTLCNTSILSSSLQSLEYLINDIHPPCIKEQMLGKGYETVSVPRLLDHQHAHIRLPVYR</sequence>
<organism evidence="2 3">
    <name type="scientific">Latimeria chalumnae</name>
    <name type="common">Coelacanth</name>
    <dbReference type="NCBI Taxonomy" id="7897"/>
    <lineage>
        <taxon>Eukaryota</taxon>
        <taxon>Metazoa</taxon>
        <taxon>Chordata</taxon>
        <taxon>Craniata</taxon>
        <taxon>Vertebrata</taxon>
        <taxon>Euteleostomi</taxon>
        <taxon>Coelacanthiformes</taxon>
        <taxon>Coelacanthidae</taxon>
        <taxon>Latimeria</taxon>
    </lineage>
</organism>
<accession>H2ZXL3</accession>
<dbReference type="STRING" id="7897.ENSLACP00000002134"/>
<dbReference type="GeneTree" id="ENSGT00530000063811"/>
<dbReference type="EMBL" id="AFYH01152165">
    <property type="status" value="NOT_ANNOTATED_CDS"/>
    <property type="molecule type" value="Genomic_DNA"/>
</dbReference>
<dbReference type="Ensembl" id="ENSLACT00000002150.2">
    <property type="protein sequence ID" value="ENSLACP00000002134.2"/>
    <property type="gene ID" value="ENSLACG00000001908.2"/>
</dbReference>
<dbReference type="AlphaFoldDB" id="H2ZXL3"/>
<reference evidence="3" key="1">
    <citation type="submission" date="2011-08" db="EMBL/GenBank/DDBJ databases">
        <title>The draft genome of Latimeria chalumnae.</title>
        <authorList>
            <person name="Di Palma F."/>
            <person name="Alfoldi J."/>
            <person name="Johnson J."/>
            <person name="Berlin A."/>
            <person name="Gnerre S."/>
            <person name="Jaffe D."/>
            <person name="MacCallum I."/>
            <person name="Young S."/>
            <person name="Walker B.J."/>
            <person name="Lander E."/>
            <person name="Lindblad-Toh K."/>
        </authorList>
    </citation>
    <scope>NUCLEOTIDE SEQUENCE [LARGE SCALE GENOMIC DNA]</scope>
    <source>
        <strain evidence="3">Wild caught</strain>
    </source>
</reference>
<keyword evidence="3" id="KW-1185">Reference proteome</keyword>
<name>H2ZXL3_LATCH</name>
<reference evidence="2" key="3">
    <citation type="submission" date="2025-09" db="UniProtKB">
        <authorList>
            <consortium name="Ensembl"/>
        </authorList>
    </citation>
    <scope>IDENTIFICATION</scope>
</reference>
<evidence type="ECO:0000313" key="2">
    <source>
        <dbReference type="Ensembl" id="ENSLACP00000002134.2"/>
    </source>
</evidence>
<dbReference type="InParanoid" id="H2ZXL3"/>
<feature type="region of interest" description="Disordered" evidence="1">
    <location>
        <begin position="1"/>
        <end position="21"/>
    </location>
</feature>
<dbReference type="KEGG" id="lcm:102349481"/>
<evidence type="ECO:0000313" key="3">
    <source>
        <dbReference type="Proteomes" id="UP000008672"/>
    </source>
</evidence>
<dbReference type="EMBL" id="AFYH01152162">
    <property type="status" value="NOT_ANNOTATED_CDS"/>
    <property type="molecule type" value="Genomic_DNA"/>
</dbReference>
<dbReference type="OMA" id="QQHLRMY"/>
<dbReference type="InterPro" id="IPR029340">
    <property type="entry name" value="FAM222"/>
</dbReference>
<evidence type="ECO:0000256" key="1">
    <source>
        <dbReference type="SAM" id="MobiDB-lite"/>
    </source>
</evidence>
<dbReference type="OrthoDB" id="8932586at2759"/>
<gene>
    <name evidence="2" type="primary">FAM222A</name>
</gene>
<dbReference type="GeneID" id="102349481"/>
<dbReference type="EMBL" id="AFYH01152164">
    <property type="status" value="NOT_ANNOTATED_CDS"/>
    <property type="molecule type" value="Genomic_DNA"/>
</dbReference>
<dbReference type="HOGENOM" id="CLU_027495_1_0_1"/>
<dbReference type="PANTHER" id="PTHR16070">
    <property type="entry name" value="PROTEIN FAM222A-RELATED"/>
    <property type="match status" value="1"/>
</dbReference>
<proteinExistence type="predicted"/>
<dbReference type="FunCoup" id="H2ZXL3">
    <property type="interactions" value="61"/>
</dbReference>
<dbReference type="CTD" id="793922"/>
<dbReference type="Proteomes" id="UP000008672">
    <property type="component" value="Unassembled WGS sequence"/>
</dbReference>
<reference evidence="2" key="2">
    <citation type="submission" date="2025-08" db="UniProtKB">
        <authorList>
            <consortium name="Ensembl"/>
        </authorList>
    </citation>
    <scope>IDENTIFICATION</scope>
</reference>
<dbReference type="EMBL" id="AFYH01152161">
    <property type="status" value="NOT_ANNOTATED_CDS"/>
    <property type="molecule type" value="Genomic_DNA"/>
</dbReference>
<feature type="compositionally biased region" description="Polar residues" evidence="1">
    <location>
        <begin position="1"/>
        <end position="12"/>
    </location>
</feature>
<dbReference type="Pfam" id="PF15258">
    <property type="entry name" value="FAM222A"/>
    <property type="match status" value="2"/>
</dbReference>
<dbReference type="EMBL" id="AFYH01152163">
    <property type="status" value="NOT_ANNOTATED_CDS"/>
    <property type="molecule type" value="Genomic_DNA"/>
</dbReference>
<protein>
    <submittedName>
        <fullName evidence="2">Family with sequence similarity 222 member A</fullName>
    </submittedName>
</protein>
<dbReference type="PANTHER" id="PTHR16070:SF2">
    <property type="entry name" value="PROTEIN FAM222A"/>
    <property type="match status" value="1"/>
</dbReference>